<dbReference type="EMBL" id="OIVN01000411">
    <property type="protein sequence ID" value="SPC79749.1"/>
    <property type="molecule type" value="Genomic_DNA"/>
</dbReference>
<name>A0A2N9GWD5_FAGSY</name>
<accession>A0A2N9GWD5</accession>
<protein>
    <submittedName>
        <fullName evidence="3">Uncharacterized protein</fullName>
    </submittedName>
</protein>
<evidence type="ECO:0000313" key="2">
    <source>
        <dbReference type="EMBL" id="SPC79749.1"/>
    </source>
</evidence>
<feature type="region of interest" description="Disordered" evidence="1">
    <location>
        <begin position="1"/>
        <end position="29"/>
    </location>
</feature>
<dbReference type="AlphaFoldDB" id="A0A2N9GWD5"/>
<gene>
    <name evidence="3" type="ORF">FSB_LOCUS31777</name>
    <name evidence="2" type="ORF">FSB_LOCUS7631</name>
</gene>
<proteinExistence type="predicted"/>
<evidence type="ECO:0000256" key="1">
    <source>
        <dbReference type="SAM" id="MobiDB-lite"/>
    </source>
</evidence>
<dbReference type="EMBL" id="OIVN01002466">
    <property type="protein sequence ID" value="SPD03895.1"/>
    <property type="molecule type" value="Genomic_DNA"/>
</dbReference>
<feature type="compositionally biased region" description="Basic and acidic residues" evidence="1">
    <location>
        <begin position="1"/>
        <end position="11"/>
    </location>
</feature>
<organism evidence="3">
    <name type="scientific">Fagus sylvatica</name>
    <name type="common">Beechnut</name>
    <dbReference type="NCBI Taxonomy" id="28930"/>
    <lineage>
        <taxon>Eukaryota</taxon>
        <taxon>Viridiplantae</taxon>
        <taxon>Streptophyta</taxon>
        <taxon>Embryophyta</taxon>
        <taxon>Tracheophyta</taxon>
        <taxon>Spermatophyta</taxon>
        <taxon>Magnoliopsida</taxon>
        <taxon>eudicotyledons</taxon>
        <taxon>Gunneridae</taxon>
        <taxon>Pentapetalae</taxon>
        <taxon>rosids</taxon>
        <taxon>fabids</taxon>
        <taxon>Fagales</taxon>
        <taxon>Fagaceae</taxon>
        <taxon>Fagus</taxon>
    </lineage>
</organism>
<evidence type="ECO:0000313" key="3">
    <source>
        <dbReference type="EMBL" id="SPD03895.1"/>
    </source>
</evidence>
<reference evidence="3" key="1">
    <citation type="submission" date="2018-02" db="EMBL/GenBank/DDBJ databases">
        <authorList>
            <person name="Cohen D.B."/>
            <person name="Kent A.D."/>
        </authorList>
    </citation>
    <scope>NUCLEOTIDE SEQUENCE</scope>
</reference>
<sequence length="97" mass="10241">MGEGKMGDGGKDASTPTPRSKKGKPCESNRRVIEATTADILIKISSTESNCIDFVRVLAIRVSVKAIVNFGVGGDGREDVVEVGREVIVRGVVILAL</sequence>